<proteinExistence type="predicted"/>
<evidence type="ECO:0000256" key="4">
    <source>
        <dbReference type="SAM" id="MobiDB-lite"/>
    </source>
</evidence>
<organism evidence="7 8">
    <name type="scientific">Papaver atlanticum</name>
    <dbReference type="NCBI Taxonomy" id="357466"/>
    <lineage>
        <taxon>Eukaryota</taxon>
        <taxon>Viridiplantae</taxon>
        <taxon>Streptophyta</taxon>
        <taxon>Embryophyta</taxon>
        <taxon>Tracheophyta</taxon>
        <taxon>Spermatophyta</taxon>
        <taxon>Magnoliopsida</taxon>
        <taxon>Ranunculales</taxon>
        <taxon>Papaveraceae</taxon>
        <taxon>Papaveroideae</taxon>
        <taxon>Papaver</taxon>
    </lineage>
</organism>
<evidence type="ECO:0000313" key="8">
    <source>
        <dbReference type="Proteomes" id="UP001202328"/>
    </source>
</evidence>
<dbReference type="InterPro" id="IPR002589">
    <property type="entry name" value="Macro_dom"/>
</dbReference>
<dbReference type="PANTHER" id="PTHR10579">
    <property type="entry name" value="CALCIUM-ACTIVATED CHLORIDE CHANNEL REGULATOR"/>
    <property type="match status" value="1"/>
</dbReference>
<dbReference type="InterPro" id="IPR032838">
    <property type="entry name" value="Vwaint_dom"/>
</dbReference>
<evidence type="ECO:0000256" key="3">
    <source>
        <dbReference type="ARBA" id="ARBA00022833"/>
    </source>
</evidence>
<dbReference type="PROSITE" id="PS51154">
    <property type="entry name" value="MACRO"/>
    <property type="match status" value="1"/>
</dbReference>
<evidence type="ECO:0000313" key="7">
    <source>
        <dbReference type="EMBL" id="KAI3956111.1"/>
    </source>
</evidence>
<evidence type="ECO:0000256" key="2">
    <source>
        <dbReference type="ARBA" id="ARBA00022771"/>
    </source>
</evidence>
<dbReference type="Pfam" id="PF00092">
    <property type="entry name" value="VWA"/>
    <property type="match status" value="1"/>
</dbReference>
<dbReference type="PROSITE" id="PS50234">
    <property type="entry name" value="VWFA"/>
    <property type="match status" value="1"/>
</dbReference>
<dbReference type="Pfam" id="PF01661">
    <property type="entry name" value="Macro"/>
    <property type="match status" value="1"/>
</dbReference>
<comment type="caution">
    <text evidence="7">The sequence shown here is derived from an EMBL/GenBank/DDBJ whole genome shotgun (WGS) entry which is preliminary data.</text>
</comment>
<dbReference type="Pfam" id="PF00097">
    <property type="entry name" value="zf-C3HC4"/>
    <property type="match status" value="1"/>
</dbReference>
<reference evidence="7" key="1">
    <citation type="submission" date="2022-04" db="EMBL/GenBank/DDBJ databases">
        <title>A functionally conserved STORR gene fusion in Papaver species that diverged 16.8 million years ago.</title>
        <authorList>
            <person name="Catania T."/>
        </authorList>
    </citation>
    <scope>NUCLEOTIDE SEQUENCE</scope>
    <source>
        <strain evidence="7">S-188037</strain>
    </source>
</reference>
<keyword evidence="1" id="KW-0479">Metal-binding</keyword>
<dbReference type="SMART" id="SM00506">
    <property type="entry name" value="A1pp"/>
    <property type="match status" value="1"/>
</dbReference>
<dbReference type="EMBL" id="JAJJMB010001710">
    <property type="protein sequence ID" value="KAI3956111.1"/>
    <property type="molecule type" value="Genomic_DNA"/>
</dbReference>
<dbReference type="InterPro" id="IPR013083">
    <property type="entry name" value="Znf_RING/FYVE/PHD"/>
</dbReference>
<keyword evidence="8" id="KW-1185">Reference proteome</keyword>
<name>A0AAD4TIQ2_9MAGN</name>
<feature type="compositionally biased region" description="Polar residues" evidence="4">
    <location>
        <begin position="527"/>
        <end position="560"/>
    </location>
</feature>
<sequence>MIFGDGNAIFSAECSHPFHFNCITSYVKLGNQICPTCDAQWKDIPCTGPASNPTGGLTPAILRPRIPLRTIYNRVTSQISSSEPFVFNDDDPLDFQPSFSFNNISVIRSIDIKTHTESPAVPLSVSQENFHILVNLKSNVTDIDQVSSDITSRAPIDLVTVLDISGSMTGTKIQLLKRAMGFVIDNLGPSDRLSVISFSYDARRLFPLLLMTDSGKQHALQAVNSLVASGGTNIVEGLKEGTKVIEDRGYKNPVYSIMLLSDGQDSYTKTINVKEISRLQIPVHTFGFGADHDPVMLHSIAEDSKGTFSFIEAEGLIQDAFAQCIGGLLSVVVQDLQVHIQSLDPYLCISQLKAGSYSTYLTGDNQTGSVDIGDLYADEERDFLVVVDIPVVTDANFNNQMKLVSVCCGYKDPFTKEFITTEVVEVKLQRPEIVNEDMVVSIEIDRQKNRLQAAEAMSNSRAAAERGDLPTAWSIIDGCRMQISDTASAHAGDKFSVDLDLELQEVRSRMKNKKVYESTGRGYLLSGMSSHSRQMATTRGDSTESTYQTASMNKMVQRSRASLPKSVAHNSPTMAPYSGGGGGTAGDGTKAFKISSSSSLKIQRGDITKWRFNGTSDAIVNAANERMLGGGGVDGAIHRAAGPELRAACYTIAEVCPEIRCPKGEARITPAFKLPVSHVIHTVGPIYNVDNHPEVTLRNAYRNCLKLAKENGIEYIAFPAISCGLHGYPCDEAAATAISTVMESDGDFKEVHFVLFEDDVFDAWLENAKGLL</sequence>
<dbReference type="Gene3D" id="3.40.220.10">
    <property type="entry name" value="Leucine Aminopeptidase, subunit E, domain 1"/>
    <property type="match status" value="1"/>
</dbReference>
<gene>
    <name evidence="7" type="ORF">MKW98_027425</name>
</gene>
<dbReference type="Pfam" id="PF14624">
    <property type="entry name" value="Vwaint"/>
    <property type="match status" value="1"/>
</dbReference>
<dbReference type="SUPFAM" id="SSF53300">
    <property type="entry name" value="vWA-like"/>
    <property type="match status" value="1"/>
</dbReference>
<feature type="domain" description="Macro" evidence="6">
    <location>
        <begin position="587"/>
        <end position="772"/>
    </location>
</feature>
<evidence type="ECO:0008006" key="9">
    <source>
        <dbReference type="Google" id="ProtNLM"/>
    </source>
</evidence>
<dbReference type="InterPro" id="IPR043472">
    <property type="entry name" value="Macro_dom-like"/>
</dbReference>
<dbReference type="CDD" id="cd02908">
    <property type="entry name" value="Macro_OAADPr_deacetylase"/>
    <property type="match status" value="1"/>
</dbReference>
<dbReference type="AlphaFoldDB" id="A0AAD4TIQ2"/>
<dbReference type="InterPro" id="IPR036465">
    <property type="entry name" value="vWFA_dom_sf"/>
</dbReference>
<evidence type="ECO:0000259" key="6">
    <source>
        <dbReference type="PROSITE" id="PS51154"/>
    </source>
</evidence>
<dbReference type="SUPFAM" id="SSF52949">
    <property type="entry name" value="Macro domain-like"/>
    <property type="match status" value="1"/>
</dbReference>
<dbReference type="Gene3D" id="3.30.40.10">
    <property type="entry name" value="Zinc/RING finger domain, C3HC4 (zinc finger)"/>
    <property type="match status" value="1"/>
</dbReference>
<protein>
    <recommendedName>
        <fullName evidence="9">Appr-1-p processing enzyme family protein</fullName>
    </recommendedName>
</protein>
<feature type="region of interest" description="Disordered" evidence="4">
    <location>
        <begin position="526"/>
        <end position="582"/>
    </location>
</feature>
<keyword evidence="2" id="KW-0863">Zinc-finger</keyword>
<evidence type="ECO:0000259" key="5">
    <source>
        <dbReference type="PROSITE" id="PS50234"/>
    </source>
</evidence>
<dbReference type="CDD" id="cd01466">
    <property type="entry name" value="vWA_C3HC4_type"/>
    <property type="match status" value="1"/>
</dbReference>
<dbReference type="InterPro" id="IPR002035">
    <property type="entry name" value="VWF_A"/>
</dbReference>
<dbReference type="SUPFAM" id="SSF57850">
    <property type="entry name" value="RING/U-box"/>
    <property type="match status" value="1"/>
</dbReference>
<dbReference type="Gene3D" id="3.40.50.410">
    <property type="entry name" value="von Willebrand factor, type A domain"/>
    <property type="match status" value="1"/>
</dbReference>
<dbReference type="InterPro" id="IPR018957">
    <property type="entry name" value="Znf_C3HC4_RING-type"/>
</dbReference>
<dbReference type="SMART" id="SM00327">
    <property type="entry name" value="VWA"/>
    <property type="match status" value="1"/>
</dbReference>
<dbReference type="Proteomes" id="UP001202328">
    <property type="component" value="Unassembled WGS sequence"/>
</dbReference>
<feature type="domain" description="VWFA" evidence="5">
    <location>
        <begin position="157"/>
        <end position="325"/>
    </location>
</feature>
<keyword evidence="3" id="KW-0862">Zinc</keyword>
<accession>A0AAD4TIQ2</accession>
<dbReference type="PANTHER" id="PTHR10579:SF158">
    <property type="entry name" value="RETROELEMENT POL POLYPROTEIN-LIKE"/>
    <property type="match status" value="1"/>
</dbReference>
<dbReference type="GO" id="GO:0008270">
    <property type="term" value="F:zinc ion binding"/>
    <property type="evidence" value="ECO:0007669"/>
    <property type="project" value="UniProtKB-KW"/>
</dbReference>
<dbReference type="InterPro" id="IPR051266">
    <property type="entry name" value="CLCR"/>
</dbReference>
<evidence type="ECO:0000256" key="1">
    <source>
        <dbReference type="ARBA" id="ARBA00022723"/>
    </source>
</evidence>